<reference evidence="1 2" key="1">
    <citation type="submission" date="2016-11" db="EMBL/GenBank/DDBJ databases">
        <title>The macronuclear genome of Stentor coeruleus: a giant cell with tiny introns.</title>
        <authorList>
            <person name="Slabodnick M."/>
            <person name="Ruby J.G."/>
            <person name="Reiff S.B."/>
            <person name="Swart E.C."/>
            <person name="Gosai S."/>
            <person name="Prabakaran S."/>
            <person name="Witkowska E."/>
            <person name="Larue G.E."/>
            <person name="Fisher S."/>
            <person name="Freeman R.M."/>
            <person name="Gunawardena J."/>
            <person name="Chu W."/>
            <person name="Stover N.A."/>
            <person name="Gregory B.D."/>
            <person name="Nowacki M."/>
            <person name="Derisi J."/>
            <person name="Roy S.W."/>
            <person name="Marshall W.F."/>
            <person name="Sood P."/>
        </authorList>
    </citation>
    <scope>NUCLEOTIDE SEQUENCE [LARGE SCALE GENOMIC DNA]</scope>
    <source>
        <strain evidence="1">WM001</strain>
    </source>
</reference>
<keyword evidence="2" id="KW-1185">Reference proteome</keyword>
<evidence type="ECO:0000313" key="1">
    <source>
        <dbReference type="EMBL" id="OMJ93129.1"/>
    </source>
</evidence>
<dbReference type="EMBL" id="MPUH01000048">
    <property type="protein sequence ID" value="OMJ93129.1"/>
    <property type="molecule type" value="Genomic_DNA"/>
</dbReference>
<dbReference type="Proteomes" id="UP000187209">
    <property type="component" value="Unassembled WGS sequence"/>
</dbReference>
<evidence type="ECO:0000313" key="2">
    <source>
        <dbReference type="Proteomes" id="UP000187209"/>
    </source>
</evidence>
<dbReference type="AlphaFoldDB" id="A0A1R2CVU6"/>
<protein>
    <submittedName>
        <fullName evidence="1">Uncharacterized protein</fullName>
    </submittedName>
</protein>
<sequence length="440" mass="52443">MYAVDISKGKIKHAIAELGINTELLKLKNLEDFRDEDLDDEVASLRYDHYTRKQLDLVKRINDNVKENMLKPQKSISNRPTTFMTQITEVEQNKTSGCDKLKMIKQRKLINSLKDIERNILGGLEIDKRIERSREAKQKHLSMKTVRKIAMEKFKEKQAENLMKIKKTEEQKTINTRYSTSTSTPKAQRTNSGEYYIKDNYLNETDPKIEEKIQSYEARMKKSQIVRENQIKIKKSAVTKLLEKFPPKQRENSIENESEKIIKLISKQEAFKERHNNMLAYQQTKKIKVKNDMEKRFEDVRKKLKNMDLTDEKDMILKKKFAKSEQILKQKHNDWMKKLEIKSEVHRLKEENIAIELERINNMVRYKRDQVMDKRYLSVGKIDKIYRMKERKAQKTMDAMYKSMIEREKINEIIISVSKSPDHKHLRKKINELEEVINNS</sequence>
<name>A0A1R2CVU6_9CILI</name>
<organism evidence="1 2">
    <name type="scientific">Stentor coeruleus</name>
    <dbReference type="NCBI Taxonomy" id="5963"/>
    <lineage>
        <taxon>Eukaryota</taxon>
        <taxon>Sar</taxon>
        <taxon>Alveolata</taxon>
        <taxon>Ciliophora</taxon>
        <taxon>Postciliodesmatophora</taxon>
        <taxon>Heterotrichea</taxon>
        <taxon>Heterotrichida</taxon>
        <taxon>Stentoridae</taxon>
        <taxon>Stentor</taxon>
    </lineage>
</organism>
<proteinExistence type="predicted"/>
<comment type="caution">
    <text evidence="1">The sequence shown here is derived from an EMBL/GenBank/DDBJ whole genome shotgun (WGS) entry which is preliminary data.</text>
</comment>
<gene>
    <name evidence="1" type="ORF">SteCoe_3946</name>
</gene>
<accession>A0A1R2CVU6</accession>